<dbReference type="EMBL" id="JAAALK010000283">
    <property type="protein sequence ID" value="KAG8070920.1"/>
    <property type="molecule type" value="Genomic_DNA"/>
</dbReference>
<name>A0A8J5VKT2_ZIZPA</name>
<sequence>MGFTMIIVIDISTDAHGMTMNMQMEGFPHYNILRAIFHMRWISVLVDDICRCLEAKVVLWNDLSVCYLQMEWCEKRMILSHVLNLHFIGIFSNEIAIDIIPLSAVIDTARKDSHRGRWFSTILEYIHDSSIAAAPRGDRQA</sequence>
<dbReference type="AlphaFoldDB" id="A0A8J5VKT2"/>
<evidence type="ECO:0000313" key="2">
    <source>
        <dbReference type="Proteomes" id="UP000729402"/>
    </source>
</evidence>
<protein>
    <submittedName>
        <fullName evidence="1">Uncharacterized protein</fullName>
    </submittedName>
</protein>
<gene>
    <name evidence="1" type="ORF">GUJ93_ZPchr0006g44885</name>
</gene>
<proteinExistence type="predicted"/>
<reference evidence="1" key="2">
    <citation type="submission" date="2021-02" db="EMBL/GenBank/DDBJ databases">
        <authorList>
            <person name="Kimball J.A."/>
            <person name="Haas M.W."/>
            <person name="Macchietto M."/>
            <person name="Kono T."/>
            <person name="Duquette J."/>
            <person name="Shao M."/>
        </authorList>
    </citation>
    <scope>NUCLEOTIDE SEQUENCE</scope>
    <source>
        <tissue evidence="1">Fresh leaf tissue</tissue>
    </source>
</reference>
<reference evidence="1" key="1">
    <citation type="journal article" date="2021" name="bioRxiv">
        <title>Whole Genome Assembly and Annotation of Northern Wild Rice, Zizania palustris L., Supports a Whole Genome Duplication in the Zizania Genus.</title>
        <authorList>
            <person name="Haas M."/>
            <person name="Kono T."/>
            <person name="Macchietto M."/>
            <person name="Millas R."/>
            <person name="McGilp L."/>
            <person name="Shao M."/>
            <person name="Duquette J."/>
            <person name="Hirsch C.N."/>
            <person name="Kimball J."/>
        </authorList>
    </citation>
    <scope>NUCLEOTIDE SEQUENCE</scope>
    <source>
        <tissue evidence="1">Fresh leaf tissue</tissue>
    </source>
</reference>
<comment type="caution">
    <text evidence="1">The sequence shown here is derived from an EMBL/GenBank/DDBJ whole genome shotgun (WGS) entry which is preliminary data.</text>
</comment>
<accession>A0A8J5VKT2</accession>
<dbReference type="Proteomes" id="UP000729402">
    <property type="component" value="Unassembled WGS sequence"/>
</dbReference>
<evidence type="ECO:0000313" key="1">
    <source>
        <dbReference type="EMBL" id="KAG8070920.1"/>
    </source>
</evidence>
<keyword evidence="2" id="KW-1185">Reference proteome</keyword>
<organism evidence="1 2">
    <name type="scientific">Zizania palustris</name>
    <name type="common">Northern wild rice</name>
    <dbReference type="NCBI Taxonomy" id="103762"/>
    <lineage>
        <taxon>Eukaryota</taxon>
        <taxon>Viridiplantae</taxon>
        <taxon>Streptophyta</taxon>
        <taxon>Embryophyta</taxon>
        <taxon>Tracheophyta</taxon>
        <taxon>Spermatophyta</taxon>
        <taxon>Magnoliopsida</taxon>
        <taxon>Liliopsida</taxon>
        <taxon>Poales</taxon>
        <taxon>Poaceae</taxon>
        <taxon>BOP clade</taxon>
        <taxon>Oryzoideae</taxon>
        <taxon>Oryzeae</taxon>
        <taxon>Zizaniinae</taxon>
        <taxon>Zizania</taxon>
    </lineage>
</organism>